<dbReference type="SUPFAM" id="SSF52096">
    <property type="entry name" value="ClpP/crotonase"/>
    <property type="match status" value="1"/>
</dbReference>
<dbReference type="InterPro" id="IPR029044">
    <property type="entry name" value="Nucleotide-diphossugar_trans"/>
</dbReference>
<feature type="domain" description="Protein kinase" evidence="15">
    <location>
        <begin position="1594"/>
        <end position="1910"/>
    </location>
</feature>
<dbReference type="Pfam" id="PF00069">
    <property type="entry name" value="Pkinase"/>
    <property type="match status" value="1"/>
</dbReference>
<dbReference type="Gene3D" id="3.90.226.10">
    <property type="entry name" value="2-enoyl-CoA Hydratase, Chain A, domain 1"/>
    <property type="match status" value="1"/>
</dbReference>
<keyword evidence="9" id="KW-0472">Membrane</keyword>
<keyword evidence="6 12" id="KW-0547">Nucleotide-binding</keyword>
<evidence type="ECO:0000256" key="5">
    <source>
        <dbReference type="ARBA" id="ARBA00022692"/>
    </source>
</evidence>
<dbReference type="Gene3D" id="1.10.12.10">
    <property type="entry name" value="Lyase 2-enoyl-coa Hydratase, Chain A, domain 2"/>
    <property type="match status" value="1"/>
</dbReference>
<feature type="compositionally biased region" description="Polar residues" evidence="14">
    <location>
        <begin position="1120"/>
        <end position="1130"/>
    </location>
</feature>
<evidence type="ECO:0000256" key="9">
    <source>
        <dbReference type="ARBA" id="ARBA00022989"/>
    </source>
</evidence>
<dbReference type="GO" id="GO:0005634">
    <property type="term" value="C:nucleus"/>
    <property type="evidence" value="ECO:0007669"/>
    <property type="project" value="TreeGrafter"/>
</dbReference>
<dbReference type="GO" id="GO:0005789">
    <property type="term" value="C:endoplasmic reticulum membrane"/>
    <property type="evidence" value="ECO:0007669"/>
    <property type="project" value="UniProtKB-SubCell"/>
</dbReference>
<comment type="similarity">
    <text evidence="2">Belongs to the glycosyltransferase 47 family.</text>
</comment>
<dbReference type="InterPro" id="IPR014748">
    <property type="entry name" value="Enoyl-CoA_hydra_C"/>
</dbReference>
<dbReference type="InterPro" id="IPR001753">
    <property type="entry name" value="Enoyl-CoA_hydra/iso"/>
</dbReference>
<dbReference type="EMBL" id="JYDU01000023">
    <property type="protein sequence ID" value="KRX98219.1"/>
    <property type="molecule type" value="Genomic_DNA"/>
</dbReference>
<feature type="compositionally biased region" description="Low complexity" evidence="14">
    <location>
        <begin position="1086"/>
        <end position="1107"/>
    </location>
</feature>
<accession>A0A0V0YDS2</accession>
<dbReference type="CDD" id="cd06558">
    <property type="entry name" value="crotonase-like"/>
    <property type="match status" value="1"/>
</dbReference>
<dbReference type="InterPro" id="IPR051175">
    <property type="entry name" value="CLK_kinases"/>
</dbReference>
<feature type="region of interest" description="Disordered" evidence="14">
    <location>
        <begin position="1086"/>
        <end position="1240"/>
    </location>
</feature>
<feature type="compositionally biased region" description="Polar residues" evidence="14">
    <location>
        <begin position="1451"/>
        <end position="1462"/>
    </location>
</feature>
<dbReference type="InterPro" id="IPR011009">
    <property type="entry name" value="Kinase-like_dom_sf"/>
</dbReference>
<keyword evidence="4" id="KW-0808">Transferase</keyword>
<dbReference type="InterPro" id="IPR018376">
    <property type="entry name" value="Enoyl-CoA_hyd/isom_CS"/>
</dbReference>
<dbReference type="GO" id="GO:0005524">
    <property type="term" value="F:ATP binding"/>
    <property type="evidence" value="ECO:0007669"/>
    <property type="project" value="UniProtKB-UniRule"/>
</dbReference>
<feature type="region of interest" description="Disordered" evidence="14">
    <location>
        <begin position="1449"/>
        <end position="1471"/>
    </location>
</feature>
<keyword evidence="3" id="KW-0723">Serine/threonine-protein kinase</keyword>
<feature type="compositionally biased region" description="Basic and acidic residues" evidence="14">
    <location>
        <begin position="1563"/>
        <end position="1574"/>
    </location>
</feature>
<evidence type="ECO:0000256" key="13">
    <source>
        <dbReference type="RuleBase" id="RU003707"/>
    </source>
</evidence>
<dbReference type="InterPro" id="IPR015338">
    <property type="entry name" value="GT64_dom"/>
</dbReference>
<dbReference type="GO" id="GO:1901135">
    <property type="term" value="P:carbohydrate derivative metabolic process"/>
    <property type="evidence" value="ECO:0007669"/>
    <property type="project" value="UniProtKB-ARBA"/>
</dbReference>
<dbReference type="PROSITE" id="PS00107">
    <property type="entry name" value="PROTEIN_KINASE_ATP"/>
    <property type="match status" value="1"/>
</dbReference>
<evidence type="ECO:0000256" key="7">
    <source>
        <dbReference type="ARBA" id="ARBA00022777"/>
    </source>
</evidence>
<organism evidence="16 17">
    <name type="scientific">Trichinella pseudospiralis</name>
    <name type="common">Parasitic roundworm</name>
    <dbReference type="NCBI Taxonomy" id="6337"/>
    <lineage>
        <taxon>Eukaryota</taxon>
        <taxon>Metazoa</taxon>
        <taxon>Ecdysozoa</taxon>
        <taxon>Nematoda</taxon>
        <taxon>Enoplea</taxon>
        <taxon>Dorylaimia</taxon>
        <taxon>Trichinellida</taxon>
        <taxon>Trichinellidae</taxon>
        <taxon>Trichinella</taxon>
    </lineage>
</organism>
<dbReference type="GO" id="GO:0004674">
    <property type="term" value="F:protein serine/threonine kinase activity"/>
    <property type="evidence" value="ECO:0007669"/>
    <property type="project" value="UniProtKB-KW"/>
</dbReference>
<feature type="compositionally biased region" description="Low complexity" evidence="14">
    <location>
        <begin position="1293"/>
        <end position="1308"/>
    </location>
</feature>
<dbReference type="Gene3D" id="3.30.200.20">
    <property type="entry name" value="Phosphorylase Kinase, domain 1"/>
    <property type="match status" value="1"/>
</dbReference>
<dbReference type="Pfam" id="PF09258">
    <property type="entry name" value="Glyco_transf_64"/>
    <property type="match status" value="1"/>
</dbReference>
<keyword evidence="8 12" id="KW-0067">ATP-binding</keyword>
<evidence type="ECO:0000256" key="14">
    <source>
        <dbReference type="SAM" id="MobiDB-lite"/>
    </source>
</evidence>
<evidence type="ECO:0000259" key="15">
    <source>
        <dbReference type="PROSITE" id="PS50011"/>
    </source>
</evidence>
<dbReference type="InterPro" id="IPR040911">
    <property type="entry name" value="Exostosin_GT47"/>
</dbReference>
<dbReference type="Proteomes" id="UP000054815">
    <property type="component" value="Unassembled WGS sequence"/>
</dbReference>
<reference evidence="16 17" key="1">
    <citation type="submission" date="2015-01" db="EMBL/GenBank/DDBJ databases">
        <title>Evolution of Trichinella species and genotypes.</title>
        <authorList>
            <person name="Korhonen P.K."/>
            <person name="Edoardo P."/>
            <person name="Giuseppe L.R."/>
            <person name="Gasser R.B."/>
        </authorList>
    </citation>
    <scope>NUCLEOTIDE SEQUENCE [LARGE SCALE GENOMIC DNA]</scope>
    <source>
        <strain evidence="16">ISS141</strain>
    </source>
</reference>
<evidence type="ECO:0000256" key="8">
    <source>
        <dbReference type="ARBA" id="ARBA00022840"/>
    </source>
</evidence>
<evidence type="ECO:0000256" key="12">
    <source>
        <dbReference type="PROSITE-ProRule" id="PRU10141"/>
    </source>
</evidence>
<dbReference type="InterPro" id="IPR029045">
    <property type="entry name" value="ClpP/crotonase-like_dom_sf"/>
</dbReference>
<dbReference type="Gene3D" id="3.90.550.10">
    <property type="entry name" value="Spore Coat Polysaccharide Biosynthesis Protein SpsA, Chain A"/>
    <property type="match status" value="1"/>
</dbReference>
<dbReference type="SMART" id="SM00220">
    <property type="entry name" value="S_TKc"/>
    <property type="match status" value="1"/>
</dbReference>
<dbReference type="Pfam" id="PF00378">
    <property type="entry name" value="ECH_1"/>
    <property type="match status" value="1"/>
</dbReference>
<feature type="binding site" evidence="12">
    <location>
        <position position="1625"/>
    </location>
    <ligand>
        <name>ATP</name>
        <dbReference type="ChEBI" id="CHEBI:30616"/>
    </ligand>
</feature>
<dbReference type="Pfam" id="PF03016">
    <property type="entry name" value="Exostosin_GT47"/>
    <property type="match status" value="1"/>
</dbReference>
<sequence>LAMSLAIFRSLVYIRRQFCDYSVKPLVREEHYLNNQVKRLVLQNPAKRNSLSLAMLTSLKERLEASALEEELRAVIIAADPPVFSAGHEFTELTANNKDECRAALIQLCTNVVKVIQSLSVPVIGEIRGVAAAAGCQLATSCDVLIAAENAKFSASGIKVGLFCSTPCVPLSRVLPRKFVFNMLFTGDAVTAREALQYGLVTMMVAEEDLKEETLKYAEKFCSLSKPALALGKRFFYSQIELPIDKAYREAELVAAENLRYPDAQEGIKAFLEKRKPRCFKLVATPTQLLFCLKLLLNTFRHLKTSPLCNQNFSENAQSYGENVSLDSEFWHSIYENYSSFIGDDHLEGGGISRPCSMSSCFNYSRCIDRPFRVYVYPDIPDFDEESKTSASYRKILQILRQSKYFTDDPDQACLFVLSYDTLSRDSLSAEYVENMNAKIKNLPANLWNNGKAVLVAFLNKSNWLKVSGMNHLIFNLYSGTWPDYDLTELGFEPGQAILAKASFSTRHYRSHFDISLALFHDILPLRGLNATDVEDVNLNWPRSNWSYTLVFKGKRYVFGIGSETRNALYHLHNAKDIIMLTTCKHGKDWMKNQDERCTIDNDLYDNWNYEELMANSKFCLVPRGRRLGSFRFLEALEKGCIPVILSNDWVLPFSEVIDWDQAVVRGDERTLFQLPSLLRAYPESVIIRMRQQARHLYRLYFASVEKIVYTTLQIVEERVQPWAACDHSIWNWAPMGARYYSTNFSLLPMDFLNKNYSIFNNTFTAIIHCGEHFKSEHILQLVQNISSSSRMEKVVVFCSSGNLHFEHAEVRPLLNVSEMFKFIYQQSSRAIFCFSDQVYVNTDEVDYAMTLWDEFPHRLVGFSALNLQYDQLENQWRLVEPNVKGYHSLMTSDAVLFHKYYSLVILEPPLRDAAAQLNEHPICWDILLNFFVSDMIDLPPLLVDSQSSSLWFSSVKTMLSSLKQRQQCLNRLIINAGYSPFIESSLRFHLNGTTIITFNFCFSQFRKEIIFGKLILAWLLLKKRSTLLHSTVGDRSCCFENGFADGKGINLNREGHFMDVSCIEYCKSRSGEKWIQLKSGTSFMSQNSSLDNNNSQRRSSSCTSQREVSNSTRRKSVASELSISGTPCRSNLDKKRHYHDHDDDDDDDSSADRRRFRRRRQDSYSSRSRSSDRRTRRRSECRRKLSHRNGYHHRSRKHRRSRSRSRRRHRKSYSNRKRGRYSRRARRRSYSSYTSSSSYELTVGRKLSPCLDSGAVQTSGHRISLFVDSTVENRLPQAAVVDGYLHHFQQQQHIQQQRIQQQQQQQHPHQKYQQHHHHLQPPLRRRRRLGWEVYGHPLLKELQSFADTLRDLDGSTVSVQRRAGPSPPMPLNAVANATVQHAPIPPPRRRRRTIAVMPVSLSRSDPSLYVVDFQAQASSGEANGGKGVVEPAEVALSAMLDRFAIFEPTSGEQQLPPTTSLPKKDNKSNAKNNVYYQYPCPFSRPNMLAEAVDVVPPPPPPPPSTDGVATLVAAAVAEEEVKAPLLPVASALLNQQQQHQQQQQSSLPVVEQNVNDQPLLRSESRRSSGDGLIRDDKHGHLIYNIGDIIQSRYEVIKTLGEGTFGRVVQVRDHENEQSEPLALKIIKNVDKYREAAKLEVNVLKKLMEKDPAGNFLCIHLVHHFNYFGHMCLVFPMMGLSVFDFLKTNNYYPYPMHQVRHIAYQLCYAVNFMHQNHLTHTDLKPENLLFVHPEYDIKIDMKRNKEYRIIRDTSVRVIDFGSATFDHEHHSTIVSTRHYRAPEVILELGWSHPCDVWSIGCIIFELLLGTTLFQTHENLEHLAMMERILGPLPYRMCRKTKTRYFYHGRLDWDIRHPSGRYVRDNCKPLSRYLLAGDVEHEEIFDIVSCMLEYEPSQRIKLADSLDHRFFHRLPENQKLHKDNSRNQTVSNFSGSVKGCCSTSTALSEEFSSAAD</sequence>
<dbReference type="PANTHER" id="PTHR45646">
    <property type="entry name" value="SERINE/THREONINE-PROTEIN KINASE DOA-RELATED"/>
    <property type="match status" value="1"/>
</dbReference>
<dbReference type="GO" id="GO:0016757">
    <property type="term" value="F:glycosyltransferase activity"/>
    <property type="evidence" value="ECO:0007669"/>
    <property type="project" value="InterPro"/>
</dbReference>
<evidence type="ECO:0000256" key="11">
    <source>
        <dbReference type="ARBA" id="ARBA00037966"/>
    </source>
</evidence>
<keyword evidence="7 16" id="KW-0418">Kinase</keyword>
<feature type="non-terminal residue" evidence="16">
    <location>
        <position position="1"/>
    </location>
</feature>
<dbReference type="PANTHER" id="PTHR45646:SF11">
    <property type="entry name" value="SERINE_THREONINE-PROTEIN KINASE DOA"/>
    <property type="match status" value="1"/>
</dbReference>
<keyword evidence="5" id="KW-0812">Transmembrane</keyword>
<evidence type="ECO:0000256" key="6">
    <source>
        <dbReference type="ARBA" id="ARBA00022741"/>
    </source>
</evidence>
<proteinExistence type="inferred from homology"/>
<feature type="compositionally biased region" description="Low complexity" evidence="14">
    <location>
        <begin position="1231"/>
        <end position="1240"/>
    </location>
</feature>
<comment type="caution">
    <text evidence="16">The sequence shown here is derived from an EMBL/GenBank/DDBJ whole genome shotgun (WGS) entry which is preliminary data.</text>
</comment>
<evidence type="ECO:0000256" key="2">
    <source>
        <dbReference type="ARBA" id="ARBA00010271"/>
    </source>
</evidence>
<dbReference type="Gene3D" id="1.10.510.10">
    <property type="entry name" value="Transferase(Phosphotransferase) domain 1"/>
    <property type="match status" value="1"/>
</dbReference>
<keyword evidence="10" id="KW-1015">Disulfide bond</keyword>
<dbReference type="PROSITE" id="PS50011">
    <property type="entry name" value="PROTEIN_KINASE_DOM"/>
    <property type="match status" value="1"/>
</dbReference>
<feature type="region of interest" description="Disordered" evidence="14">
    <location>
        <begin position="1293"/>
        <end position="1324"/>
    </location>
</feature>
<evidence type="ECO:0000256" key="4">
    <source>
        <dbReference type="ARBA" id="ARBA00022679"/>
    </source>
</evidence>
<comment type="similarity">
    <text evidence="11">Belongs to the protein kinase superfamily. CMGC Ser/Thr protein kinase family. Lammer subfamily.</text>
</comment>
<feature type="compositionally biased region" description="Basic residues" evidence="14">
    <location>
        <begin position="1175"/>
        <end position="1230"/>
    </location>
</feature>
<dbReference type="InterPro" id="IPR000719">
    <property type="entry name" value="Prot_kinase_dom"/>
</dbReference>
<dbReference type="SUPFAM" id="SSF56112">
    <property type="entry name" value="Protein kinase-like (PK-like)"/>
    <property type="match status" value="1"/>
</dbReference>
<dbReference type="GO" id="GO:0043484">
    <property type="term" value="P:regulation of RNA splicing"/>
    <property type="evidence" value="ECO:0007669"/>
    <property type="project" value="TreeGrafter"/>
</dbReference>
<comment type="subcellular location">
    <subcellularLocation>
        <location evidence="1">Endoplasmic reticulum membrane</location>
        <topology evidence="1">Single-pass type II membrane protein</topology>
    </subcellularLocation>
</comment>
<evidence type="ECO:0000256" key="3">
    <source>
        <dbReference type="ARBA" id="ARBA00022527"/>
    </source>
</evidence>
<dbReference type="PROSITE" id="PS00166">
    <property type="entry name" value="ENOYL_COA_HYDRATASE"/>
    <property type="match status" value="1"/>
</dbReference>
<comment type="similarity">
    <text evidence="13">Belongs to the enoyl-CoA hydratase/isomerase family.</text>
</comment>
<dbReference type="InterPro" id="IPR008271">
    <property type="entry name" value="Ser/Thr_kinase_AS"/>
</dbReference>
<gene>
    <name evidence="16" type="primary">echdc3</name>
    <name evidence="16" type="ORF">T4E_1461</name>
</gene>
<dbReference type="CDD" id="cd14134">
    <property type="entry name" value="PKc_CLK"/>
    <property type="match status" value="1"/>
</dbReference>
<evidence type="ECO:0000313" key="16">
    <source>
        <dbReference type="EMBL" id="KRX98219.1"/>
    </source>
</evidence>
<feature type="compositionally biased region" description="Basic residues" evidence="14">
    <location>
        <begin position="1309"/>
        <end position="1324"/>
    </location>
</feature>
<evidence type="ECO:0000256" key="1">
    <source>
        <dbReference type="ARBA" id="ARBA00004648"/>
    </source>
</evidence>
<protein>
    <submittedName>
        <fullName evidence="16">Dual specificity protein kinase CLK2</fullName>
    </submittedName>
</protein>
<dbReference type="PROSITE" id="PS00108">
    <property type="entry name" value="PROTEIN_KINASE_ST"/>
    <property type="match status" value="1"/>
</dbReference>
<feature type="region of interest" description="Disordered" evidence="14">
    <location>
        <begin position="1538"/>
        <end position="1574"/>
    </location>
</feature>
<dbReference type="InterPro" id="IPR017441">
    <property type="entry name" value="Protein_kinase_ATP_BS"/>
</dbReference>
<evidence type="ECO:0000313" key="17">
    <source>
        <dbReference type="Proteomes" id="UP000054815"/>
    </source>
</evidence>
<name>A0A0V0YDS2_TRIPS</name>
<keyword evidence="9" id="KW-1133">Transmembrane helix</keyword>
<evidence type="ECO:0000256" key="10">
    <source>
        <dbReference type="ARBA" id="ARBA00023157"/>
    </source>
</evidence>